<dbReference type="InterPro" id="IPR002052">
    <property type="entry name" value="DNA_methylase_N6_adenine_CS"/>
</dbReference>
<dbReference type="Pfam" id="PF05175">
    <property type="entry name" value="MTS"/>
    <property type="match status" value="1"/>
</dbReference>
<keyword evidence="4" id="KW-0808">Transferase</keyword>
<reference evidence="4 5" key="1">
    <citation type="submission" date="2018-03" db="EMBL/GenBank/DDBJ databases">
        <authorList>
            <person name="Keele B.F."/>
        </authorList>
    </citation>
    <scope>NUCLEOTIDE SEQUENCE [LARGE SCALE GENOMIC DNA]</scope>
    <source>
        <strain evidence="4 5">CECT 8504</strain>
    </source>
</reference>
<dbReference type="RefSeq" id="WP_108893376.1">
    <property type="nucleotide sequence ID" value="NZ_ONZF01000002.1"/>
</dbReference>
<dbReference type="Gene3D" id="3.40.50.150">
    <property type="entry name" value="Vaccinia Virus protein VP39"/>
    <property type="match status" value="1"/>
</dbReference>
<dbReference type="GO" id="GO:0008757">
    <property type="term" value="F:S-adenosylmethionine-dependent methyltransferase activity"/>
    <property type="evidence" value="ECO:0007669"/>
    <property type="project" value="UniProtKB-ARBA"/>
</dbReference>
<dbReference type="PANTHER" id="PTHR47739">
    <property type="entry name" value="TRNA1(VAL) (ADENINE(37)-N6)-METHYLTRANSFERASE"/>
    <property type="match status" value="1"/>
</dbReference>
<evidence type="ECO:0000313" key="4">
    <source>
        <dbReference type="EMBL" id="SPJ23553.1"/>
    </source>
</evidence>
<evidence type="ECO:0000259" key="3">
    <source>
        <dbReference type="Pfam" id="PF05175"/>
    </source>
</evidence>
<dbReference type="CDD" id="cd02440">
    <property type="entry name" value="AdoMet_MTases"/>
    <property type="match status" value="1"/>
</dbReference>
<keyword evidence="1 4" id="KW-0489">Methyltransferase</keyword>
<proteinExistence type="predicted"/>
<dbReference type="GO" id="GO:0008170">
    <property type="term" value="F:N-methyltransferase activity"/>
    <property type="evidence" value="ECO:0007669"/>
    <property type="project" value="UniProtKB-ARBA"/>
</dbReference>
<dbReference type="InterPro" id="IPR029063">
    <property type="entry name" value="SAM-dependent_MTases_sf"/>
</dbReference>
<feature type="domain" description="Methyltransferase small" evidence="3">
    <location>
        <begin position="34"/>
        <end position="126"/>
    </location>
</feature>
<dbReference type="GO" id="GO:0032259">
    <property type="term" value="P:methylation"/>
    <property type="evidence" value="ECO:0007669"/>
    <property type="project" value="UniProtKB-KW"/>
</dbReference>
<dbReference type="GO" id="GO:0003676">
    <property type="term" value="F:nucleic acid binding"/>
    <property type="evidence" value="ECO:0007669"/>
    <property type="project" value="InterPro"/>
</dbReference>
<dbReference type="Proteomes" id="UP000244912">
    <property type="component" value="Unassembled WGS sequence"/>
</dbReference>
<evidence type="ECO:0000313" key="5">
    <source>
        <dbReference type="Proteomes" id="UP000244912"/>
    </source>
</evidence>
<sequence>MSTADTETADAFLGGRLILHQPRTGYRAGADPVLLAAAVTARPGQSVLDLGCGAGAAMFCLAARVPGLEMHGLEVQHLYAALAERNAARNGIAATIHRGDLSAMPATLRAMRFDHVISNPPYHDRGTGTPSTHPPRETAFGESLPLADWVALGARRLQPRGTMSVIQKADRLPDLITAMATALGSIRIRPIQPREGRPASLVIVQAIKGGRSPARLDPPLVLHTAPLHQTDNGDLSGAARSILRDGAPLL</sequence>
<dbReference type="InterPro" id="IPR007848">
    <property type="entry name" value="Small_mtfrase_dom"/>
</dbReference>
<dbReference type="EC" id="2.1.1.223" evidence="4"/>
<accession>A0A2R8BTU4</accession>
<keyword evidence="2" id="KW-0949">S-adenosyl-L-methionine</keyword>
<dbReference type="EMBL" id="ONZF01000002">
    <property type="protein sequence ID" value="SPJ23553.1"/>
    <property type="molecule type" value="Genomic_DNA"/>
</dbReference>
<dbReference type="PANTHER" id="PTHR47739:SF1">
    <property type="entry name" value="TRNA1(VAL) (ADENINE(37)-N6)-METHYLTRANSFERASE"/>
    <property type="match status" value="1"/>
</dbReference>
<keyword evidence="5" id="KW-1185">Reference proteome</keyword>
<dbReference type="PROSITE" id="PS00092">
    <property type="entry name" value="N6_MTASE"/>
    <property type="match status" value="1"/>
</dbReference>
<dbReference type="OrthoDB" id="5489421at2"/>
<name>A0A2R8BTU4_9RHOB</name>
<organism evidence="4 5">
    <name type="scientific">Palleronia abyssalis</name>
    <dbReference type="NCBI Taxonomy" id="1501240"/>
    <lineage>
        <taxon>Bacteria</taxon>
        <taxon>Pseudomonadati</taxon>
        <taxon>Pseudomonadota</taxon>
        <taxon>Alphaproteobacteria</taxon>
        <taxon>Rhodobacterales</taxon>
        <taxon>Roseobacteraceae</taxon>
        <taxon>Palleronia</taxon>
    </lineage>
</organism>
<evidence type="ECO:0000256" key="2">
    <source>
        <dbReference type="ARBA" id="ARBA00022691"/>
    </source>
</evidence>
<dbReference type="AlphaFoldDB" id="A0A2R8BTU4"/>
<protein>
    <submittedName>
        <fullName evidence="4">tRNA1(Val) (Adenine(37)-N6)-methyltransferase</fullName>
        <ecNumber evidence="4">2.1.1.223</ecNumber>
    </submittedName>
</protein>
<dbReference type="SUPFAM" id="SSF53335">
    <property type="entry name" value="S-adenosyl-L-methionine-dependent methyltransferases"/>
    <property type="match status" value="1"/>
</dbReference>
<gene>
    <name evidence="4" type="primary">yfiC</name>
    <name evidence="4" type="ORF">PAA8504_01365</name>
</gene>
<evidence type="ECO:0000256" key="1">
    <source>
        <dbReference type="ARBA" id="ARBA00022603"/>
    </source>
</evidence>
<dbReference type="InterPro" id="IPR050210">
    <property type="entry name" value="tRNA_Adenine-N(6)_MTase"/>
</dbReference>